<accession>A0ACB8ZPS5</accession>
<reference evidence="2" key="1">
    <citation type="journal article" date="2022" name="Mol. Ecol. Resour.">
        <title>The genomes of chicory, endive, great burdock and yacon provide insights into Asteraceae palaeo-polyploidization history and plant inulin production.</title>
        <authorList>
            <person name="Fan W."/>
            <person name="Wang S."/>
            <person name="Wang H."/>
            <person name="Wang A."/>
            <person name="Jiang F."/>
            <person name="Liu H."/>
            <person name="Zhao H."/>
            <person name="Xu D."/>
            <person name="Zhang Y."/>
        </authorList>
    </citation>
    <scope>NUCLEOTIDE SEQUENCE [LARGE SCALE GENOMIC DNA]</scope>
    <source>
        <strain evidence="2">cv. Punajuju</strain>
    </source>
</reference>
<keyword evidence="2" id="KW-1185">Reference proteome</keyword>
<dbReference type="Proteomes" id="UP001055811">
    <property type="component" value="Linkage Group LG08"/>
</dbReference>
<protein>
    <submittedName>
        <fullName evidence="1">Uncharacterized protein</fullName>
    </submittedName>
</protein>
<reference evidence="1 2" key="2">
    <citation type="journal article" date="2022" name="Mol. Ecol. Resour.">
        <title>The genomes of chicory, endive, great burdock and yacon provide insights into Asteraceae paleo-polyploidization history and plant inulin production.</title>
        <authorList>
            <person name="Fan W."/>
            <person name="Wang S."/>
            <person name="Wang H."/>
            <person name="Wang A."/>
            <person name="Jiang F."/>
            <person name="Liu H."/>
            <person name="Zhao H."/>
            <person name="Xu D."/>
            <person name="Zhang Y."/>
        </authorList>
    </citation>
    <scope>NUCLEOTIDE SEQUENCE [LARGE SCALE GENOMIC DNA]</scope>
    <source>
        <strain evidence="2">cv. Punajuju</strain>
        <tissue evidence="1">Leaves</tissue>
    </source>
</reference>
<gene>
    <name evidence="1" type="ORF">L2E82_44625</name>
</gene>
<sequence>MDCDINAAQELISSGKIATKELLQSLRIACDKFGSLLVFYEELVVEKAATSGTTEENTLNSNADPQASLQGQLQELLKIIH</sequence>
<evidence type="ECO:0000313" key="1">
    <source>
        <dbReference type="EMBL" id="KAI3700012.1"/>
    </source>
</evidence>
<name>A0ACB8ZPS5_CICIN</name>
<organism evidence="1 2">
    <name type="scientific">Cichorium intybus</name>
    <name type="common">Chicory</name>
    <dbReference type="NCBI Taxonomy" id="13427"/>
    <lineage>
        <taxon>Eukaryota</taxon>
        <taxon>Viridiplantae</taxon>
        <taxon>Streptophyta</taxon>
        <taxon>Embryophyta</taxon>
        <taxon>Tracheophyta</taxon>
        <taxon>Spermatophyta</taxon>
        <taxon>Magnoliopsida</taxon>
        <taxon>eudicotyledons</taxon>
        <taxon>Gunneridae</taxon>
        <taxon>Pentapetalae</taxon>
        <taxon>asterids</taxon>
        <taxon>campanulids</taxon>
        <taxon>Asterales</taxon>
        <taxon>Asteraceae</taxon>
        <taxon>Cichorioideae</taxon>
        <taxon>Cichorieae</taxon>
        <taxon>Cichoriinae</taxon>
        <taxon>Cichorium</taxon>
    </lineage>
</organism>
<dbReference type="EMBL" id="CM042016">
    <property type="protein sequence ID" value="KAI3700012.1"/>
    <property type="molecule type" value="Genomic_DNA"/>
</dbReference>
<proteinExistence type="predicted"/>
<evidence type="ECO:0000313" key="2">
    <source>
        <dbReference type="Proteomes" id="UP001055811"/>
    </source>
</evidence>
<comment type="caution">
    <text evidence="1">The sequence shown here is derived from an EMBL/GenBank/DDBJ whole genome shotgun (WGS) entry which is preliminary data.</text>
</comment>